<evidence type="ECO:0000313" key="5">
    <source>
        <dbReference type="Proteomes" id="UP001524642"/>
    </source>
</evidence>
<dbReference type="Proteomes" id="UP001524642">
    <property type="component" value="Unassembled WGS sequence"/>
</dbReference>
<comment type="caution">
    <text evidence="4">The sequence shown here is derived from an EMBL/GenBank/DDBJ whole genome shotgun (WGS) entry which is preliminary data.</text>
</comment>
<dbReference type="EMBL" id="JANJOU010000015">
    <property type="protein sequence ID" value="MCR0983732.1"/>
    <property type="molecule type" value="Genomic_DNA"/>
</dbReference>
<dbReference type="InterPro" id="IPR001789">
    <property type="entry name" value="Sig_transdc_resp-reg_receiver"/>
</dbReference>
<evidence type="ECO:0000256" key="1">
    <source>
        <dbReference type="ARBA" id="ARBA00022553"/>
    </source>
</evidence>
<proteinExistence type="predicted"/>
<sequence length="124" mass="13566">MTQAEEQAAPLSGRQVLVVEDKYLIAEDVCTLVERLGGIVMGPVSGVEPALDLLRSGRPDLAMLDVNLEGERVYKVCTALQEADIPFLFITGYDASVIHPHFRTVPHLEKPIDEAALREAIAQL</sequence>
<gene>
    <name evidence="4" type="ORF">NRP21_16885</name>
</gene>
<dbReference type="PANTHER" id="PTHR44591:SF24">
    <property type="entry name" value="PROTEIN-GLUTAMATE METHYLESTERASE_PROTEIN-GLUTAMINE GLUTAMINASE 1"/>
    <property type="match status" value="1"/>
</dbReference>
<reference evidence="4 5" key="1">
    <citation type="submission" date="2022-06" db="EMBL/GenBank/DDBJ databases">
        <title>Roseomonas CN29.</title>
        <authorList>
            <person name="Cheng Y."/>
            <person name="He X."/>
        </authorList>
    </citation>
    <scope>NUCLEOTIDE SEQUENCE [LARGE SCALE GENOMIC DNA]</scope>
    <source>
        <strain evidence="4 5">CN29</strain>
    </source>
</reference>
<keyword evidence="5" id="KW-1185">Reference proteome</keyword>
<dbReference type="Gene3D" id="3.40.50.2300">
    <property type="match status" value="1"/>
</dbReference>
<dbReference type="InterPro" id="IPR050595">
    <property type="entry name" value="Bact_response_regulator"/>
</dbReference>
<feature type="modified residue" description="4-aspartylphosphate" evidence="2">
    <location>
        <position position="65"/>
    </location>
</feature>
<evidence type="ECO:0000259" key="3">
    <source>
        <dbReference type="PROSITE" id="PS50110"/>
    </source>
</evidence>
<accession>A0ABT1X9C1</accession>
<name>A0ABT1X9C1_9PROT</name>
<dbReference type="PROSITE" id="PS50110">
    <property type="entry name" value="RESPONSE_REGULATORY"/>
    <property type="match status" value="1"/>
</dbReference>
<dbReference type="SMART" id="SM00448">
    <property type="entry name" value="REC"/>
    <property type="match status" value="1"/>
</dbReference>
<organism evidence="4 5">
    <name type="scientific">Roseomonas populi</name>
    <dbReference type="NCBI Taxonomy" id="3121582"/>
    <lineage>
        <taxon>Bacteria</taxon>
        <taxon>Pseudomonadati</taxon>
        <taxon>Pseudomonadota</taxon>
        <taxon>Alphaproteobacteria</taxon>
        <taxon>Acetobacterales</taxon>
        <taxon>Roseomonadaceae</taxon>
        <taxon>Roseomonas</taxon>
    </lineage>
</organism>
<feature type="domain" description="Response regulatory" evidence="3">
    <location>
        <begin position="15"/>
        <end position="124"/>
    </location>
</feature>
<dbReference type="SUPFAM" id="SSF52172">
    <property type="entry name" value="CheY-like"/>
    <property type="match status" value="1"/>
</dbReference>
<protein>
    <submittedName>
        <fullName evidence="4">Response regulator</fullName>
    </submittedName>
</protein>
<dbReference type="InterPro" id="IPR011006">
    <property type="entry name" value="CheY-like_superfamily"/>
</dbReference>
<evidence type="ECO:0000256" key="2">
    <source>
        <dbReference type="PROSITE-ProRule" id="PRU00169"/>
    </source>
</evidence>
<dbReference type="RefSeq" id="WP_257717398.1">
    <property type="nucleotide sequence ID" value="NZ_JANJOU010000015.1"/>
</dbReference>
<dbReference type="Pfam" id="PF00072">
    <property type="entry name" value="Response_reg"/>
    <property type="match status" value="1"/>
</dbReference>
<evidence type="ECO:0000313" key="4">
    <source>
        <dbReference type="EMBL" id="MCR0983732.1"/>
    </source>
</evidence>
<dbReference type="PANTHER" id="PTHR44591">
    <property type="entry name" value="STRESS RESPONSE REGULATOR PROTEIN 1"/>
    <property type="match status" value="1"/>
</dbReference>
<keyword evidence="1 2" id="KW-0597">Phosphoprotein</keyword>